<reference evidence="21 22" key="1">
    <citation type="journal article" date="2018" name="Nat. Biotechnol.">
        <title>A standardized bacterial taxonomy based on genome phylogeny substantially revises the tree of life.</title>
        <authorList>
            <person name="Parks D.H."/>
            <person name="Chuvochina M."/>
            <person name="Waite D.W."/>
            <person name="Rinke C."/>
            <person name="Skarshewski A."/>
            <person name="Chaumeil P.A."/>
            <person name="Hugenholtz P."/>
        </authorList>
    </citation>
    <scope>NUCLEOTIDE SEQUENCE [LARGE SCALE GENOMIC DNA]</scope>
    <source>
        <strain evidence="21">UBA11728</strain>
    </source>
</reference>
<feature type="binding site" evidence="17">
    <location>
        <begin position="121"/>
        <end position="127"/>
    </location>
    <ligand>
        <name>ATP</name>
        <dbReference type="ChEBI" id="CHEBI:30616"/>
    </ligand>
</feature>
<comment type="pathway">
    <text evidence="3 17 18">Cell wall biogenesis; peptidoglycan biosynthesis.</text>
</comment>
<comment type="subcellular location">
    <subcellularLocation>
        <location evidence="2 17 18">Cytoplasm</location>
    </subcellularLocation>
</comment>
<comment type="similarity">
    <text evidence="4 17">Belongs to the MurCDEF family.</text>
</comment>
<dbReference type="Proteomes" id="UP000262969">
    <property type="component" value="Unassembled WGS sequence"/>
</dbReference>
<dbReference type="GO" id="GO:0008764">
    <property type="term" value="F:UDP-N-acetylmuramoylalanine-D-glutamate ligase activity"/>
    <property type="evidence" value="ECO:0007669"/>
    <property type="project" value="UniProtKB-UniRule"/>
</dbReference>
<protein>
    <recommendedName>
        <fullName evidence="6 17">UDP-N-acetylmuramoylalanine--D-glutamate ligase</fullName>
        <ecNumber evidence="5 17">6.3.2.9</ecNumber>
    </recommendedName>
    <alternativeName>
        <fullName evidence="15 17">D-glutamic acid-adding enzyme</fullName>
    </alternativeName>
    <alternativeName>
        <fullName evidence="14 17">UDP-N-acetylmuramoyl-L-alanyl-D-glutamate synthetase</fullName>
    </alternativeName>
</protein>
<evidence type="ECO:0000256" key="16">
    <source>
        <dbReference type="ARBA" id="ARBA00047632"/>
    </source>
</evidence>
<keyword evidence="10 17" id="KW-0067">ATP-binding</keyword>
<keyword evidence="12 17" id="KW-0573">Peptidoglycan synthesis</keyword>
<evidence type="ECO:0000256" key="12">
    <source>
        <dbReference type="ARBA" id="ARBA00022984"/>
    </source>
</evidence>
<evidence type="ECO:0000313" key="22">
    <source>
        <dbReference type="Proteomes" id="UP000262969"/>
    </source>
</evidence>
<dbReference type="Gene3D" id="3.40.50.720">
    <property type="entry name" value="NAD(P)-binding Rossmann-like Domain"/>
    <property type="match status" value="1"/>
</dbReference>
<evidence type="ECO:0000256" key="8">
    <source>
        <dbReference type="ARBA" id="ARBA00022598"/>
    </source>
</evidence>
<evidence type="ECO:0000256" key="7">
    <source>
        <dbReference type="ARBA" id="ARBA00022490"/>
    </source>
</evidence>
<evidence type="ECO:0000256" key="15">
    <source>
        <dbReference type="ARBA" id="ARBA00032324"/>
    </source>
</evidence>
<dbReference type="InterPro" id="IPR036615">
    <property type="entry name" value="Mur_ligase_C_dom_sf"/>
</dbReference>
<dbReference type="InterPro" id="IPR005762">
    <property type="entry name" value="MurD"/>
</dbReference>
<dbReference type="InterPro" id="IPR036565">
    <property type="entry name" value="Mur-like_cat_sf"/>
</dbReference>
<evidence type="ECO:0000256" key="10">
    <source>
        <dbReference type="ARBA" id="ARBA00022840"/>
    </source>
</evidence>
<feature type="domain" description="Mur ligase C-terminal" evidence="19">
    <location>
        <begin position="319"/>
        <end position="432"/>
    </location>
</feature>
<dbReference type="Pfam" id="PF02875">
    <property type="entry name" value="Mur_ligase_C"/>
    <property type="match status" value="1"/>
</dbReference>
<dbReference type="GO" id="GO:0005524">
    <property type="term" value="F:ATP binding"/>
    <property type="evidence" value="ECO:0007669"/>
    <property type="project" value="UniProtKB-UniRule"/>
</dbReference>
<dbReference type="NCBIfam" id="TIGR01087">
    <property type="entry name" value="murD"/>
    <property type="match status" value="1"/>
</dbReference>
<dbReference type="GO" id="GO:0009252">
    <property type="term" value="P:peptidoglycan biosynthetic process"/>
    <property type="evidence" value="ECO:0007669"/>
    <property type="project" value="UniProtKB-UniRule"/>
</dbReference>
<dbReference type="SUPFAM" id="SSF53244">
    <property type="entry name" value="MurD-like peptide ligases, peptide-binding domain"/>
    <property type="match status" value="1"/>
</dbReference>
<keyword evidence="9 17" id="KW-0547">Nucleotide-binding</keyword>
<feature type="domain" description="Mur ligase central" evidence="20">
    <location>
        <begin position="119"/>
        <end position="297"/>
    </location>
</feature>
<comment type="catalytic activity">
    <reaction evidence="16 17 18">
        <text>UDP-N-acetyl-alpha-D-muramoyl-L-alanine + D-glutamate + ATP = UDP-N-acetyl-alpha-D-muramoyl-L-alanyl-D-glutamate + ADP + phosphate + H(+)</text>
        <dbReference type="Rhea" id="RHEA:16429"/>
        <dbReference type="ChEBI" id="CHEBI:15378"/>
        <dbReference type="ChEBI" id="CHEBI:29986"/>
        <dbReference type="ChEBI" id="CHEBI:30616"/>
        <dbReference type="ChEBI" id="CHEBI:43474"/>
        <dbReference type="ChEBI" id="CHEBI:83898"/>
        <dbReference type="ChEBI" id="CHEBI:83900"/>
        <dbReference type="ChEBI" id="CHEBI:456216"/>
        <dbReference type="EC" id="6.3.2.9"/>
    </reaction>
</comment>
<dbReference type="GO" id="GO:0051301">
    <property type="term" value="P:cell division"/>
    <property type="evidence" value="ECO:0007669"/>
    <property type="project" value="UniProtKB-KW"/>
</dbReference>
<evidence type="ECO:0000256" key="1">
    <source>
        <dbReference type="ARBA" id="ARBA00002734"/>
    </source>
</evidence>
<accession>A0A3D2X313</accession>
<dbReference type="PANTHER" id="PTHR43692:SF1">
    <property type="entry name" value="UDP-N-ACETYLMURAMOYLALANINE--D-GLUTAMATE LIGASE"/>
    <property type="match status" value="1"/>
</dbReference>
<dbReference type="GO" id="GO:0005737">
    <property type="term" value="C:cytoplasm"/>
    <property type="evidence" value="ECO:0007669"/>
    <property type="project" value="UniProtKB-SubCell"/>
</dbReference>
<evidence type="ECO:0000313" key="21">
    <source>
        <dbReference type="EMBL" id="HCL01023.1"/>
    </source>
</evidence>
<evidence type="ECO:0000256" key="6">
    <source>
        <dbReference type="ARBA" id="ARBA00015655"/>
    </source>
</evidence>
<evidence type="ECO:0000259" key="19">
    <source>
        <dbReference type="Pfam" id="PF02875"/>
    </source>
</evidence>
<dbReference type="EMBL" id="DPVV01000043">
    <property type="protein sequence ID" value="HCL01023.1"/>
    <property type="molecule type" value="Genomic_DNA"/>
</dbReference>
<sequence length="459" mass="50927">MNFLGKKVLVVGAGKSGISAIELLSQEGAQTILYDANAEINKEETKLTEFREKLPKNYNGDIILGEFPSELKSELDMVVLSPGVPTDLDYVKDLKSVGIPIIGEVELAYNFSKGKIAAITGTNGKTTTTTLVGEIMKTYYKSVFVVGNIGVPYTQMVKNTEIESVTVAEMSSFQLETVENFRPDVSAILNITPDHLNRHHTMEAYIEAKVNVTKNQTKEDTCVLNYEDSYLQNVSGGIPATILWFSSARELESGLFLQNNQIIYRDDEKECVVCDVNELQIIGKHNYENVMAAVGIAIALKVPMEDIHKALIEFKGVEHRIEYVTTKRGVKYYNDSKGTNPDASIQAIKAMQTKTLLIGGGYDKDSDYDDWIKAFDDKVTYLVLLGQTREKIANAAKRLGVKNIVLVDSLSEAVTFCAEHAGVGETVLLSPCCASWGMFKDYEERGMLFKEYVHALKDE</sequence>
<comment type="caution">
    <text evidence="21">The sequence shown here is derived from an EMBL/GenBank/DDBJ whole genome shotgun (WGS) entry which is preliminary data.</text>
</comment>
<evidence type="ECO:0000256" key="9">
    <source>
        <dbReference type="ARBA" id="ARBA00022741"/>
    </source>
</evidence>
<keyword evidence="7 17" id="KW-0963">Cytoplasm</keyword>
<dbReference type="SUPFAM" id="SSF53623">
    <property type="entry name" value="MurD-like peptide ligases, catalytic domain"/>
    <property type="match status" value="1"/>
</dbReference>
<dbReference type="AlphaFoldDB" id="A0A3D2X313"/>
<dbReference type="InterPro" id="IPR004101">
    <property type="entry name" value="Mur_ligase_C"/>
</dbReference>
<evidence type="ECO:0000256" key="2">
    <source>
        <dbReference type="ARBA" id="ARBA00004496"/>
    </source>
</evidence>
<evidence type="ECO:0000256" key="3">
    <source>
        <dbReference type="ARBA" id="ARBA00004752"/>
    </source>
</evidence>
<name>A0A3D2X313_9FIRM</name>
<dbReference type="GO" id="GO:0071555">
    <property type="term" value="P:cell wall organization"/>
    <property type="evidence" value="ECO:0007669"/>
    <property type="project" value="UniProtKB-KW"/>
</dbReference>
<dbReference type="UniPathway" id="UPA00219"/>
<dbReference type="Pfam" id="PF21799">
    <property type="entry name" value="MurD-like_N"/>
    <property type="match status" value="1"/>
</dbReference>
<dbReference type="SUPFAM" id="SSF51984">
    <property type="entry name" value="MurCD N-terminal domain"/>
    <property type="match status" value="1"/>
</dbReference>
<dbReference type="EC" id="6.3.2.9" evidence="5 17"/>
<dbReference type="InterPro" id="IPR013221">
    <property type="entry name" value="Mur_ligase_cen"/>
</dbReference>
<keyword evidence="17 18" id="KW-0131">Cell cycle</keyword>
<organism evidence="21 22">
    <name type="scientific">Lachnoclostridium phytofermentans</name>
    <dbReference type="NCBI Taxonomy" id="66219"/>
    <lineage>
        <taxon>Bacteria</taxon>
        <taxon>Bacillati</taxon>
        <taxon>Bacillota</taxon>
        <taxon>Clostridia</taxon>
        <taxon>Lachnospirales</taxon>
        <taxon>Lachnospiraceae</taxon>
    </lineage>
</organism>
<keyword evidence="17 18" id="KW-0132">Cell division</keyword>
<comment type="function">
    <text evidence="1 17 18">Cell wall formation. Catalyzes the addition of glutamate to the nucleotide precursor UDP-N-acetylmuramoyl-L-alanine (UMA).</text>
</comment>
<dbReference type="Gene3D" id="3.40.1190.10">
    <property type="entry name" value="Mur-like, catalytic domain"/>
    <property type="match status" value="1"/>
</dbReference>
<evidence type="ECO:0000256" key="13">
    <source>
        <dbReference type="ARBA" id="ARBA00023316"/>
    </source>
</evidence>
<evidence type="ECO:0000256" key="17">
    <source>
        <dbReference type="HAMAP-Rule" id="MF_00639"/>
    </source>
</evidence>
<dbReference type="Pfam" id="PF08245">
    <property type="entry name" value="Mur_ligase_M"/>
    <property type="match status" value="1"/>
</dbReference>
<evidence type="ECO:0000256" key="14">
    <source>
        <dbReference type="ARBA" id="ARBA00030398"/>
    </source>
</evidence>
<evidence type="ECO:0000256" key="4">
    <source>
        <dbReference type="ARBA" id="ARBA00010416"/>
    </source>
</evidence>
<keyword evidence="13 17" id="KW-0961">Cell wall biogenesis/degradation</keyword>
<keyword evidence="8 17" id="KW-0436">Ligase</keyword>
<dbReference type="GO" id="GO:0008360">
    <property type="term" value="P:regulation of cell shape"/>
    <property type="evidence" value="ECO:0007669"/>
    <property type="project" value="UniProtKB-KW"/>
</dbReference>
<dbReference type="PANTHER" id="PTHR43692">
    <property type="entry name" value="UDP-N-ACETYLMURAMOYLALANINE--D-GLUTAMATE LIGASE"/>
    <property type="match status" value="1"/>
</dbReference>
<evidence type="ECO:0000256" key="11">
    <source>
        <dbReference type="ARBA" id="ARBA00022960"/>
    </source>
</evidence>
<gene>
    <name evidence="17 21" type="primary">murD</name>
    <name evidence="21" type="ORF">DHW61_01125</name>
</gene>
<evidence type="ECO:0000256" key="18">
    <source>
        <dbReference type="RuleBase" id="RU003664"/>
    </source>
</evidence>
<evidence type="ECO:0000256" key="5">
    <source>
        <dbReference type="ARBA" id="ARBA00012212"/>
    </source>
</evidence>
<dbReference type="Gene3D" id="3.90.190.20">
    <property type="entry name" value="Mur ligase, C-terminal domain"/>
    <property type="match status" value="1"/>
</dbReference>
<dbReference type="HAMAP" id="MF_00639">
    <property type="entry name" value="MurD"/>
    <property type="match status" value="1"/>
</dbReference>
<evidence type="ECO:0000259" key="20">
    <source>
        <dbReference type="Pfam" id="PF08245"/>
    </source>
</evidence>
<keyword evidence="11 17" id="KW-0133">Cell shape</keyword>
<proteinExistence type="inferred from homology"/>